<gene>
    <name evidence="8" type="ORF">EG849_06780</name>
</gene>
<keyword evidence="9" id="KW-1185">Reference proteome</keyword>
<dbReference type="PANTHER" id="PTHR36838">
    <property type="entry name" value="AUXIN EFFLUX CARRIER FAMILY PROTEIN"/>
    <property type="match status" value="1"/>
</dbReference>
<evidence type="ECO:0000256" key="6">
    <source>
        <dbReference type="ARBA" id="ARBA00023136"/>
    </source>
</evidence>
<dbReference type="OrthoDB" id="9786183at2"/>
<feature type="transmembrane region" description="Helical" evidence="7">
    <location>
        <begin position="219"/>
        <end position="241"/>
    </location>
</feature>
<dbReference type="Proteomes" id="UP000271937">
    <property type="component" value="Unassembled WGS sequence"/>
</dbReference>
<dbReference type="PANTHER" id="PTHR36838:SF1">
    <property type="entry name" value="SLR1864 PROTEIN"/>
    <property type="match status" value="1"/>
</dbReference>
<feature type="transmembrane region" description="Helical" evidence="7">
    <location>
        <begin position="57"/>
        <end position="78"/>
    </location>
</feature>
<comment type="caution">
    <text evidence="8">The sequence shown here is derived from an EMBL/GenBank/DDBJ whole genome shotgun (WGS) entry which is preliminary data.</text>
</comment>
<evidence type="ECO:0000256" key="2">
    <source>
        <dbReference type="ARBA" id="ARBA00022448"/>
    </source>
</evidence>
<dbReference type="GO" id="GO:0016020">
    <property type="term" value="C:membrane"/>
    <property type="evidence" value="ECO:0007669"/>
    <property type="project" value="UniProtKB-SubCell"/>
</dbReference>
<comment type="subcellular location">
    <subcellularLocation>
        <location evidence="1">Membrane</location>
        <topology evidence="1">Multi-pass membrane protein</topology>
    </subcellularLocation>
</comment>
<dbReference type="Pfam" id="PF03547">
    <property type="entry name" value="Mem_trans"/>
    <property type="match status" value="1"/>
</dbReference>
<evidence type="ECO:0000313" key="9">
    <source>
        <dbReference type="Proteomes" id="UP000271937"/>
    </source>
</evidence>
<keyword evidence="5 7" id="KW-1133">Transmembrane helix</keyword>
<dbReference type="InterPro" id="IPR004776">
    <property type="entry name" value="Mem_transp_PIN-like"/>
</dbReference>
<protein>
    <submittedName>
        <fullName evidence="8">AEC family transporter</fullName>
    </submittedName>
</protein>
<dbReference type="RefSeq" id="WP_125012321.1">
    <property type="nucleotide sequence ID" value="NZ_RQVR01000006.1"/>
</dbReference>
<evidence type="ECO:0000256" key="4">
    <source>
        <dbReference type="ARBA" id="ARBA00022692"/>
    </source>
</evidence>
<feature type="transmembrane region" description="Helical" evidence="7">
    <location>
        <begin position="280"/>
        <end position="299"/>
    </location>
</feature>
<evidence type="ECO:0000256" key="5">
    <source>
        <dbReference type="ARBA" id="ARBA00022989"/>
    </source>
</evidence>
<evidence type="ECO:0000313" key="8">
    <source>
        <dbReference type="EMBL" id="RRJ92115.1"/>
    </source>
</evidence>
<evidence type="ECO:0000256" key="3">
    <source>
        <dbReference type="ARBA" id="ARBA00022475"/>
    </source>
</evidence>
<feature type="transmembrane region" description="Helical" evidence="7">
    <location>
        <begin position="30"/>
        <end position="48"/>
    </location>
</feature>
<accession>A0A3P3WAD6</accession>
<proteinExistence type="predicted"/>
<dbReference type="EMBL" id="RQVR01000006">
    <property type="protein sequence ID" value="RRJ92115.1"/>
    <property type="molecule type" value="Genomic_DNA"/>
</dbReference>
<evidence type="ECO:0000256" key="7">
    <source>
        <dbReference type="SAM" id="Phobius"/>
    </source>
</evidence>
<reference evidence="8 9" key="1">
    <citation type="submission" date="2018-11" db="EMBL/GenBank/DDBJ databases">
        <title>Flavobacterium sp. nov., YIM 102600 draft genome.</title>
        <authorList>
            <person name="Li G."/>
            <person name="Jiang Y."/>
        </authorList>
    </citation>
    <scope>NUCLEOTIDE SEQUENCE [LARGE SCALE GENOMIC DNA]</scope>
    <source>
        <strain evidence="8 9">YIM 102600</strain>
    </source>
</reference>
<keyword evidence="3" id="KW-1003">Cell membrane</keyword>
<feature type="transmembrane region" description="Helical" evidence="7">
    <location>
        <begin position="158"/>
        <end position="176"/>
    </location>
</feature>
<keyword evidence="4 7" id="KW-0812">Transmembrane</keyword>
<dbReference type="GO" id="GO:0055085">
    <property type="term" value="P:transmembrane transport"/>
    <property type="evidence" value="ECO:0007669"/>
    <property type="project" value="InterPro"/>
</dbReference>
<name>A0A3P3WAD6_9FLAO</name>
<keyword evidence="6 7" id="KW-0472">Membrane</keyword>
<feature type="transmembrane region" description="Helical" evidence="7">
    <location>
        <begin position="188"/>
        <end position="207"/>
    </location>
</feature>
<sequence length="303" mass="33455">MDSIILLFLCMILGVALQRAKAFPANSHTVLNQFVIYISLPAMALFYIPKIEISTQLLFPIGVAWIGFLLAYLFFAGLGKYFGWSKKLIGCLVLTAGLGNTSFVGFPVIEALYGKKGLETAIVVDQPGTFVVMATFGIIVASFYSRGTPNPKAIVSKILFFPPFIAFFLAVIMNVFHFDFLDDLQSVFQRLGNTVTPIALVAVGLQLKFDKRSHHYNFLALGLFFKLILTPLFFFIFYKLILKGVGMEVDVSILESAMAPMITAAILASSHGLKPKLSSMMIGFGIPISFITLGIWYLILLNF</sequence>
<dbReference type="AlphaFoldDB" id="A0A3P3WAD6"/>
<evidence type="ECO:0000256" key="1">
    <source>
        <dbReference type="ARBA" id="ARBA00004141"/>
    </source>
</evidence>
<feature type="transmembrane region" description="Helical" evidence="7">
    <location>
        <begin position="128"/>
        <end position="146"/>
    </location>
</feature>
<organism evidence="8 9">
    <name type="scientific">Flavobacterium macacae</name>
    <dbReference type="NCBI Taxonomy" id="2488993"/>
    <lineage>
        <taxon>Bacteria</taxon>
        <taxon>Pseudomonadati</taxon>
        <taxon>Bacteroidota</taxon>
        <taxon>Flavobacteriia</taxon>
        <taxon>Flavobacteriales</taxon>
        <taxon>Flavobacteriaceae</taxon>
        <taxon>Flavobacterium</taxon>
    </lineage>
</organism>
<keyword evidence="2" id="KW-0813">Transport</keyword>